<accession>A0AAE1XT83</accession>
<proteinExistence type="predicted"/>
<keyword evidence="4" id="KW-1185">Reference proteome</keyword>
<name>A0AAE1XT83_9LAMI</name>
<sequence>MCVFIAFRKPCSGYKLKEMTGSKIFTADNEDDSTESGSFDGCERDKPDLVQAKKLLSDAKCKELSGSDILGPPPEIPHQSSAAVARTIGMRENKDMGEPAPRSLRTSVKVSNVSCPLFLELFFFLSFFM</sequence>
<feature type="domain" description="DUF4057" evidence="2">
    <location>
        <begin position="50"/>
        <end position="113"/>
    </location>
</feature>
<dbReference type="Pfam" id="PF13266">
    <property type="entry name" value="DUF4057"/>
    <property type="match status" value="2"/>
</dbReference>
<evidence type="ECO:0000256" key="1">
    <source>
        <dbReference type="SAM" id="MobiDB-lite"/>
    </source>
</evidence>
<dbReference type="EMBL" id="JACGWO010000010">
    <property type="protein sequence ID" value="KAK4417192.1"/>
    <property type="molecule type" value="Genomic_DNA"/>
</dbReference>
<dbReference type="InterPro" id="IPR025131">
    <property type="entry name" value="DUF4057"/>
</dbReference>
<evidence type="ECO:0000313" key="4">
    <source>
        <dbReference type="Proteomes" id="UP001293254"/>
    </source>
</evidence>
<reference evidence="3" key="1">
    <citation type="submission" date="2020-06" db="EMBL/GenBank/DDBJ databases">
        <authorList>
            <person name="Li T."/>
            <person name="Hu X."/>
            <person name="Zhang T."/>
            <person name="Song X."/>
            <person name="Zhang H."/>
            <person name="Dai N."/>
            <person name="Sheng W."/>
            <person name="Hou X."/>
            <person name="Wei L."/>
        </authorList>
    </citation>
    <scope>NUCLEOTIDE SEQUENCE</scope>
    <source>
        <strain evidence="3">3651</strain>
        <tissue evidence="3">Leaf</tissue>
    </source>
</reference>
<evidence type="ECO:0000313" key="3">
    <source>
        <dbReference type="EMBL" id="KAK4417192.1"/>
    </source>
</evidence>
<feature type="domain" description="DUF4057" evidence="2">
    <location>
        <begin position="8"/>
        <end position="41"/>
    </location>
</feature>
<dbReference type="Proteomes" id="UP001293254">
    <property type="component" value="Unassembled WGS sequence"/>
</dbReference>
<protein>
    <recommendedName>
        <fullName evidence="2">DUF4057 domain-containing protein</fullName>
    </recommendedName>
</protein>
<reference evidence="3" key="2">
    <citation type="journal article" date="2024" name="Plant">
        <title>Genomic evolution and insights into agronomic trait innovations of Sesamum species.</title>
        <authorList>
            <person name="Miao H."/>
            <person name="Wang L."/>
            <person name="Qu L."/>
            <person name="Liu H."/>
            <person name="Sun Y."/>
            <person name="Le M."/>
            <person name="Wang Q."/>
            <person name="Wei S."/>
            <person name="Zheng Y."/>
            <person name="Lin W."/>
            <person name="Duan Y."/>
            <person name="Cao H."/>
            <person name="Xiong S."/>
            <person name="Wang X."/>
            <person name="Wei L."/>
            <person name="Li C."/>
            <person name="Ma Q."/>
            <person name="Ju M."/>
            <person name="Zhao R."/>
            <person name="Li G."/>
            <person name="Mu C."/>
            <person name="Tian Q."/>
            <person name="Mei H."/>
            <person name="Zhang T."/>
            <person name="Gao T."/>
            <person name="Zhang H."/>
        </authorList>
    </citation>
    <scope>NUCLEOTIDE SEQUENCE</scope>
    <source>
        <strain evidence="3">3651</strain>
    </source>
</reference>
<comment type="caution">
    <text evidence="3">The sequence shown here is derived from an EMBL/GenBank/DDBJ whole genome shotgun (WGS) entry which is preliminary data.</text>
</comment>
<dbReference type="PANTHER" id="PTHR31132:SF13">
    <property type="entry name" value="N-LYSINE METHYLTRANSFERASE"/>
    <property type="match status" value="1"/>
</dbReference>
<gene>
    <name evidence="3" type="ORF">Salat_2544800</name>
</gene>
<feature type="region of interest" description="Disordered" evidence="1">
    <location>
        <begin position="25"/>
        <end position="45"/>
    </location>
</feature>
<evidence type="ECO:0000259" key="2">
    <source>
        <dbReference type="Pfam" id="PF13266"/>
    </source>
</evidence>
<organism evidence="3 4">
    <name type="scientific">Sesamum alatum</name>
    <dbReference type="NCBI Taxonomy" id="300844"/>
    <lineage>
        <taxon>Eukaryota</taxon>
        <taxon>Viridiplantae</taxon>
        <taxon>Streptophyta</taxon>
        <taxon>Embryophyta</taxon>
        <taxon>Tracheophyta</taxon>
        <taxon>Spermatophyta</taxon>
        <taxon>Magnoliopsida</taxon>
        <taxon>eudicotyledons</taxon>
        <taxon>Gunneridae</taxon>
        <taxon>Pentapetalae</taxon>
        <taxon>asterids</taxon>
        <taxon>lamiids</taxon>
        <taxon>Lamiales</taxon>
        <taxon>Pedaliaceae</taxon>
        <taxon>Sesamum</taxon>
    </lineage>
</organism>
<dbReference type="AlphaFoldDB" id="A0AAE1XT83"/>
<dbReference type="PANTHER" id="PTHR31132">
    <property type="entry name" value="N-LYSINE METHYLTRANSFERASE"/>
    <property type="match status" value="1"/>
</dbReference>